<evidence type="ECO:0000256" key="2">
    <source>
        <dbReference type="SAM" id="SignalP"/>
    </source>
</evidence>
<feature type="chain" id="PRO_5036817014" description="GH16 domain-containing protein" evidence="2">
    <location>
        <begin position="43"/>
        <end position="331"/>
    </location>
</feature>
<dbReference type="InterPro" id="IPR013320">
    <property type="entry name" value="ConA-like_dom_sf"/>
</dbReference>
<dbReference type="EMBL" id="BMWX01000003">
    <property type="protein sequence ID" value="GGZ24707.1"/>
    <property type="molecule type" value="Genomic_DNA"/>
</dbReference>
<reference evidence="4" key="1">
    <citation type="journal article" date="2014" name="Int. J. Syst. Evol. Microbiol.">
        <title>Complete genome sequence of Corynebacterium casei LMG S-19264T (=DSM 44701T), isolated from a smear-ripened cheese.</title>
        <authorList>
            <consortium name="US DOE Joint Genome Institute (JGI-PGF)"/>
            <person name="Walter F."/>
            <person name="Albersmeier A."/>
            <person name="Kalinowski J."/>
            <person name="Ruckert C."/>
        </authorList>
    </citation>
    <scope>NUCLEOTIDE SEQUENCE</scope>
    <source>
        <strain evidence="4">KCTC 12368</strain>
    </source>
</reference>
<reference evidence="4" key="2">
    <citation type="submission" date="2020-09" db="EMBL/GenBank/DDBJ databases">
        <authorList>
            <person name="Sun Q."/>
            <person name="Kim S."/>
        </authorList>
    </citation>
    <scope>NUCLEOTIDE SEQUENCE</scope>
    <source>
        <strain evidence="4">KCTC 12368</strain>
    </source>
</reference>
<evidence type="ECO:0000313" key="5">
    <source>
        <dbReference type="Proteomes" id="UP000619457"/>
    </source>
</evidence>
<keyword evidence="5" id="KW-1185">Reference proteome</keyword>
<dbReference type="RefSeq" id="WP_018473499.1">
    <property type="nucleotide sequence ID" value="NZ_BMWX01000003.1"/>
</dbReference>
<evidence type="ECO:0000313" key="4">
    <source>
        <dbReference type="EMBL" id="GGZ24707.1"/>
    </source>
</evidence>
<dbReference type="Gene3D" id="2.60.120.200">
    <property type="match status" value="1"/>
</dbReference>
<name>A0A918PY28_9BACT</name>
<organism evidence="4 5">
    <name type="scientific">Echinicola pacifica</name>
    <dbReference type="NCBI Taxonomy" id="346377"/>
    <lineage>
        <taxon>Bacteria</taxon>
        <taxon>Pseudomonadati</taxon>
        <taxon>Bacteroidota</taxon>
        <taxon>Cytophagia</taxon>
        <taxon>Cytophagales</taxon>
        <taxon>Cyclobacteriaceae</taxon>
        <taxon>Echinicola</taxon>
    </lineage>
</organism>
<feature type="domain" description="GH16" evidence="3">
    <location>
        <begin position="77"/>
        <end position="330"/>
    </location>
</feature>
<evidence type="ECO:0000259" key="3">
    <source>
        <dbReference type="PROSITE" id="PS51762"/>
    </source>
</evidence>
<dbReference type="GO" id="GO:0004553">
    <property type="term" value="F:hydrolase activity, hydrolyzing O-glycosyl compounds"/>
    <property type="evidence" value="ECO:0007669"/>
    <property type="project" value="InterPro"/>
</dbReference>
<dbReference type="Proteomes" id="UP000619457">
    <property type="component" value="Unassembled WGS sequence"/>
</dbReference>
<dbReference type="PROSITE" id="PS51762">
    <property type="entry name" value="GH16_2"/>
    <property type="match status" value="1"/>
</dbReference>
<dbReference type="GO" id="GO:0005975">
    <property type="term" value="P:carbohydrate metabolic process"/>
    <property type="evidence" value="ECO:0007669"/>
    <property type="project" value="InterPro"/>
</dbReference>
<feature type="signal peptide" evidence="2">
    <location>
        <begin position="1"/>
        <end position="42"/>
    </location>
</feature>
<proteinExistence type="inferred from homology"/>
<dbReference type="SUPFAM" id="SSF49899">
    <property type="entry name" value="Concanavalin A-like lectins/glucanases"/>
    <property type="match status" value="1"/>
</dbReference>
<comment type="caution">
    <text evidence="4">The sequence shown here is derived from an EMBL/GenBank/DDBJ whole genome shotgun (WGS) entry which is preliminary data.</text>
</comment>
<keyword evidence="2" id="KW-0732">Signal</keyword>
<sequence>MKKYTKLTWNIPFLTKLWRGRNFSFATSFVLMATCSVACTSAADEGPEITEDYDSAHLTLATGPYFLPGEDITPAGKSWAKVENMSDEFDAATINTSKWQLDPVGNGWNWIGRPPGLFQPENVSIENGKMTITVGELDQPQTINGNEFLYKGAIVRSINPGQVGWYYETKMKANKTEMSSTFWLMTKYDCEKKLELDIQECVGVVSPQAATWVNGWDKIFHSNCIHRQTTCVDHYQLQNSIKPFTENHQRYFVYAAWWKSKDEVQFFLDGKYAYSIHPEVDWDMPAYLQMAIETYDWNPVPADGGAVASAPLAERKTQYEWIRTWKLEPTQ</sequence>
<comment type="similarity">
    <text evidence="1">Belongs to the glycosyl hydrolase 16 family.</text>
</comment>
<dbReference type="AlphaFoldDB" id="A0A918PY28"/>
<gene>
    <name evidence="4" type="ORF">GCM10007049_16370</name>
</gene>
<evidence type="ECO:0000256" key="1">
    <source>
        <dbReference type="ARBA" id="ARBA00006865"/>
    </source>
</evidence>
<accession>A0A918PY28</accession>
<protein>
    <recommendedName>
        <fullName evidence="3">GH16 domain-containing protein</fullName>
    </recommendedName>
</protein>
<dbReference type="InterPro" id="IPR000757">
    <property type="entry name" value="Beta-glucanase-like"/>
</dbReference>